<dbReference type="Proteomes" id="UP000001108">
    <property type="component" value="Chromosome"/>
</dbReference>
<gene>
    <name evidence="1" type="ordered locus">Smed_1647</name>
</gene>
<dbReference type="HOGENOM" id="CLU_190761_0_0_5"/>
<evidence type="ECO:0000313" key="1">
    <source>
        <dbReference type="EMBL" id="ABR60484.1"/>
    </source>
</evidence>
<evidence type="ECO:0000313" key="2">
    <source>
        <dbReference type="Proteomes" id="UP000001108"/>
    </source>
</evidence>
<name>A6UA04_SINMW</name>
<dbReference type="KEGG" id="smd:Smed_1647"/>
<dbReference type="EMBL" id="CP000738">
    <property type="protein sequence ID" value="ABR60484.1"/>
    <property type="molecule type" value="Genomic_DNA"/>
</dbReference>
<organism evidence="1 2">
    <name type="scientific">Sinorhizobium medicae (strain WSM419)</name>
    <name type="common">Ensifer medicae</name>
    <dbReference type="NCBI Taxonomy" id="366394"/>
    <lineage>
        <taxon>Bacteria</taxon>
        <taxon>Pseudomonadati</taxon>
        <taxon>Pseudomonadota</taxon>
        <taxon>Alphaproteobacteria</taxon>
        <taxon>Hyphomicrobiales</taxon>
        <taxon>Rhizobiaceae</taxon>
        <taxon>Sinorhizobium/Ensifer group</taxon>
        <taxon>Sinorhizobium</taxon>
    </lineage>
</organism>
<dbReference type="OrthoDB" id="7582980at2"/>
<sequence>MKARKPLLIKDHLKSLYRIATNPKMLGWSPEMFWKATAAEFEMTVEGLSGNVRGRPFISREEVRRIAAEHGVRPSLKGSPNARTIGS</sequence>
<evidence type="ECO:0008006" key="3">
    <source>
        <dbReference type="Google" id="ProtNLM"/>
    </source>
</evidence>
<accession>A6UA04</accession>
<dbReference type="STRING" id="366394.Smed_1647"/>
<dbReference type="AlphaFoldDB" id="A6UA04"/>
<reference evidence="2" key="1">
    <citation type="submission" date="2007-06" db="EMBL/GenBank/DDBJ databases">
        <title>Complete sequence of Sinorhizobium medicae WSM419 chromosome.</title>
        <authorList>
            <consortium name="US DOE Joint Genome Institute"/>
            <person name="Copeland A."/>
            <person name="Lucas S."/>
            <person name="Lapidus A."/>
            <person name="Barry K."/>
            <person name="Glavina del Rio T."/>
            <person name="Dalin E."/>
            <person name="Tice H."/>
            <person name="Pitluck S."/>
            <person name="Chain P."/>
            <person name="Malfatti S."/>
            <person name="Shin M."/>
            <person name="Vergez L."/>
            <person name="Schmutz J."/>
            <person name="Larimer F."/>
            <person name="Land M."/>
            <person name="Hauser L."/>
            <person name="Kyrpides N."/>
            <person name="Mikhailova N."/>
            <person name="Reeve W.G."/>
            <person name="Richardson P."/>
        </authorList>
    </citation>
    <scope>NUCLEOTIDE SEQUENCE [LARGE SCALE GENOMIC DNA]</scope>
    <source>
        <strain evidence="2">WSM419</strain>
    </source>
</reference>
<protein>
    <recommendedName>
        <fullName evidence="3">Phage tail assembly chaperone</fullName>
    </recommendedName>
</protein>
<proteinExistence type="predicted"/>
<dbReference type="PATRIC" id="fig|366394.8.peg.4786"/>
<reference evidence="1 2" key="2">
    <citation type="journal article" date="2010" name="Stand. Genomic Sci.">
        <title>Complete genome sequence of the Medicago microsymbiont Ensifer (Sinorhizobium) medicae strain WSM419.</title>
        <authorList>
            <person name="Reeve W."/>
            <person name="Chain P."/>
            <person name="O'Hara G."/>
            <person name="Ardley J."/>
            <person name="Nandesena K."/>
            <person name="Brau L."/>
            <person name="Tiwari R."/>
            <person name="Malfatti S."/>
            <person name="Kiss H."/>
            <person name="Lapidus A."/>
            <person name="Copeland A."/>
            <person name="Nolan M."/>
            <person name="Land M."/>
            <person name="Hauser L."/>
            <person name="Chang Y.J."/>
            <person name="Ivanova N."/>
            <person name="Mavromatis K."/>
            <person name="Markowitz V."/>
            <person name="Kyrpides N."/>
            <person name="Gollagher M."/>
            <person name="Yates R."/>
            <person name="Dilworth M."/>
            <person name="Howieson J."/>
        </authorList>
    </citation>
    <scope>NUCLEOTIDE SEQUENCE [LARGE SCALE GENOMIC DNA]</scope>
    <source>
        <strain evidence="1 2">WSM419</strain>
    </source>
</reference>